<dbReference type="RefSeq" id="WP_132007646.1">
    <property type="nucleotide sequence ID" value="NZ_SMFK01000011.1"/>
</dbReference>
<dbReference type="Proteomes" id="UP000295479">
    <property type="component" value="Unassembled WGS sequence"/>
</dbReference>
<evidence type="ECO:0008006" key="4">
    <source>
        <dbReference type="Google" id="ProtNLM"/>
    </source>
</evidence>
<evidence type="ECO:0000313" key="2">
    <source>
        <dbReference type="EMBL" id="TDD95268.1"/>
    </source>
</evidence>
<gene>
    <name evidence="2" type="ORF">E0F76_14595</name>
</gene>
<keyword evidence="3" id="KW-1185">Reference proteome</keyword>
<reference evidence="2 3" key="1">
    <citation type="submission" date="2019-03" db="EMBL/GenBank/DDBJ databases">
        <title>Flavobacterium AR-3-4 sp. nov. isolated from arctic soil.</title>
        <authorList>
            <person name="Chaudhary D.K."/>
        </authorList>
    </citation>
    <scope>NUCLEOTIDE SEQUENCE [LARGE SCALE GENOMIC DNA]</scope>
    <source>
        <strain evidence="2 3">AR-3-4</strain>
    </source>
</reference>
<name>A0A4R5C6F3_9FLAO</name>
<comment type="caution">
    <text evidence="2">The sequence shown here is derived from an EMBL/GenBank/DDBJ whole genome shotgun (WGS) entry which is preliminary data.</text>
</comment>
<sequence length="168" mass="19094">MKKIITLLAVVGMFTFQSCTTTTDSNYVDNDTISTVFENKIPFNFTSTNGYKVKFIFPNTIISSDMVLVYRLSGSSNGNDLWEFLPETHYFADGTRNFSFNFDFTQNDVQIYLEGNNLQTVGGEFRLNQTFRFVVVPANLIYGVDKNNYVSVMAAINSNENKVQTINF</sequence>
<dbReference type="EMBL" id="SMFK01000011">
    <property type="protein sequence ID" value="TDD95268.1"/>
    <property type="molecule type" value="Genomic_DNA"/>
</dbReference>
<dbReference type="AlphaFoldDB" id="A0A4R5C6F3"/>
<evidence type="ECO:0000313" key="3">
    <source>
        <dbReference type="Proteomes" id="UP000295479"/>
    </source>
</evidence>
<organism evidence="2 3">
    <name type="scientific">Flavobacterium cellulosilyticum</name>
    <dbReference type="NCBI Taxonomy" id="2541731"/>
    <lineage>
        <taxon>Bacteria</taxon>
        <taxon>Pseudomonadati</taxon>
        <taxon>Bacteroidota</taxon>
        <taxon>Flavobacteriia</taxon>
        <taxon>Flavobacteriales</taxon>
        <taxon>Flavobacteriaceae</taxon>
        <taxon>Flavobacterium</taxon>
    </lineage>
</organism>
<protein>
    <recommendedName>
        <fullName evidence="4">Gliding motility lipoprotein GldH</fullName>
    </recommendedName>
</protein>
<proteinExistence type="predicted"/>
<accession>A0A4R5C6F3</accession>
<keyword evidence="1" id="KW-0732">Signal</keyword>
<evidence type="ECO:0000256" key="1">
    <source>
        <dbReference type="SAM" id="SignalP"/>
    </source>
</evidence>
<dbReference type="OrthoDB" id="1524444at2"/>
<dbReference type="PROSITE" id="PS51257">
    <property type="entry name" value="PROKAR_LIPOPROTEIN"/>
    <property type="match status" value="1"/>
</dbReference>
<feature type="chain" id="PRO_5020236594" description="Gliding motility lipoprotein GldH" evidence="1">
    <location>
        <begin position="19"/>
        <end position="168"/>
    </location>
</feature>
<feature type="signal peptide" evidence="1">
    <location>
        <begin position="1"/>
        <end position="18"/>
    </location>
</feature>